<dbReference type="EMBL" id="ML179521">
    <property type="protein sequence ID" value="THU85937.1"/>
    <property type="molecule type" value="Genomic_DNA"/>
</dbReference>
<evidence type="ECO:0000259" key="1">
    <source>
        <dbReference type="Pfam" id="PF12937"/>
    </source>
</evidence>
<keyword evidence="3" id="KW-1185">Reference proteome</keyword>
<dbReference type="InterPro" id="IPR001810">
    <property type="entry name" value="F-box_dom"/>
</dbReference>
<sequence>MAKKKKTTKIQASQALTPLVPHTDNIPLQTFHIPTELIMLILHELSHSPSSLMQASLVCRAWRVPAQQLIFSSIYLRSDAQCKKLQKFLKGHPSLLSNTSRLSIVEYEKSHHLGNLISVRTGRGLHSGGKPYLHLPGAMSFIPSLAASVRSLDLFVLPWRDSTVHFVQHFKRVQKLRVHGAQSISAETFQMLLGELVELNDIWLSTYYYHLPQNPESDFDARLLRAADNSVAIEQSRFSTPISLKRLVLMEAEHLPDLLETLSNEKLTNLSGLGYLYLRWTTRPIFAFRFVDALFQRGGSSLKTLVVEIPKRHHMQVYSRSHLHFDHYTMNPELSPLKYLTGLRKLKIITGNDMGFSTQPFLISDHLALLYAIPSIHQHRKLGPLQIETLHKVQFKIFLELGHSLYVADTFSEWMEAFEPAEDGTLCEWTVLDTLLAELPAFKQFSLDIVLRLVGSNERRLGQQFDAQMDDLRDRVEACMPKTRQSNQLKCDYRVVSKNLEDDLRSPIFVDKDADEDEDEHDDE</sequence>
<dbReference type="AlphaFoldDB" id="A0A4S8LAU8"/>
<proteinExistence type="predicted"/>
<dbReference type="SUPFAM" id="SSF81383">
    <property type="entry name" value="F-box domain"/>
    <property type="match status" value="1"/>
</dbReference>
<gene>
    <name evidence="2" type="ORF">K435DRAFT_970488</name>
</gene>
<organism evidence="2 3">
    <name type="scientific">Dendrothele bispora (strain CBS 962.96)</name>
    <dbReference type="NCBI Taxonomy" id="1314807"/>
    <lineage>
        <taxon>Eukaryota</taxon>
        <taxon>Fungi</taxon>
        <taxon>Dikarya</taxon>
        <taxon>Basidiomycota</taxon>
        <taxon>Agaricomycotina</taxon>
        <taxon>Agaricomycetes</taxon>
        <taxon>Agaricomycetidae</taxon>
        <taxon>Agaricales</taxon>
        <taxon>Agaricales incertae sedis</taxon>
        <taxon>Dendrothele</taxon>
    </lineage>
</organism>
<accession>A0A4S8LAU8</accession>
<dbReference type="Proteomes" id="UP000297245">
    <property type="component" value="Unassembled WGS sequence"/>
</dbReference>
<dbReference type="CDD" id="cd09917">
    <property type="entry name" value="F-box_SF"/>
    <property type="match status" value="1"/>
</dbReference>
<evidence type="ECO:0000313" key="2">
    <source>
        <dbReference type="EMBL" id="THU85937.1"/>
    </source>
</evidence>
<protein>
    <recommendedName>
        <fullName evidence="1">F-box domain-containing protein</fullName>
    </recommendedName>
</protein>
<evidence type="ECO:0000313" key="3">
    <source>
        <dbReference type="Proteomes" id="UP000297245"/>
    </source>
</evidence>
<dbReference type="Pfam" id="PF12937">
    <property type="entry name" value="F-box-like"/>
    <property type="match status" value="1"/>
</dbReference>
<name>A0A4S8LAU8_DENBC</name>
<reference evidence="2 3" key="1">
    <citation type="journal article" date="2019" name="Nat. Ecol. Evol.">
        <title>Megaphylogeny resolves global patterns of mushroom evolution.</title>
        <authorList>
            <person name="Varga T."/>
            <person name="Krizsan K."/>
            <person name="Foldi C."/>
            <person name="Dima B."/>
            <person name="Sanchez-Garcia M."/>
            <person name="Sanchez-Ramirez S."/>
            <person name="Szollosi G.J."/>
            <person name="Szarkandi J.G."/>
            <person name="Papp V."/>
            <person name="Albert L."/>
            <person name="Andreopoulos W."/>
            <person name="Angelini C."/>
            <person name="Antonin V."/>
            <person name="Barry K.W."/>
            <person name="Bougher N.L."/>
            <person name="Buchanan P."/>
            <person name="Buyck B."/>
            <person name="Bense V."/>
            <person name="Catcheside P."/>
            <person name="Chovatia M."/>
            <person name="Cooper J."/>
            <person name="Damon W."/>
            <person name="Desjardin D."/>
            <person name="Finy P."/>
            <person name="Geml J."/>
            <person name="Haridas S."/>
            <person name="Hughes K."/>
            <person name="Justo A."/>
            <person name="Karasinski D."/>
            <person name="Kautmanova I."/>
            <person name="Kiss B."/>
            <person name="Kocsube S."/>
            <person name="Kotiranta H."/>
            <person name="LaButti K.M."/>
            <person name="Lechner B.E."/>
            <person name="Liimatainen K."/>
            <person name="Lipzen A."/>
            <person name="Lukacs Z."/>
            <person name="Mihaltcheva S."/>
            <person name="Morgado L.N."/>
            <person name="Niskanen T."/>
            <person name="Noordeloos M.E."/>
            <person name="Ohm R.A."/>
            <person name="Ortiz-Santana B."/>
            <person name="Ovrebo C."/>
            <person name="Racz N."/>
            <person name="Riley R."/>
            <person name="Savchenko A."/>
            <person name="Shiryaev A."/>
            <person name="Soop K."/>
            <person name="Spirin V."/>
            <person name="Szebenyi C."/>
            <person name="Tomsovsky M."/>
            <person name="Tulloss R.E."/>
            <person name="Uehling J."/>
            <person name="Grigoriev I.V."/>
            <person name="Vagvolgyi C."/>
            <person name="Papp T."/>
            <person name="Martin F.M."/>
            <person name="Miettinen O."/>
            <person name="Hibbett D.S."/>
            <person name="Nagy L.G."/>
        </authorList>
    </citation>
    <scope>NUCLEOTIDE SEQUENCE [LARGE SCALE GENOMIC DNA]</scope>
    <source>
        <strain evidence="2 3">CBS 962.96</strain>
    </source>
</reference>
<feature type="domain" description="F-box" evidence="1">
    <location>
        <begin position="32"/>
        <end position="67"/>
    </location>
</feature>
<dbReference type="OrthoDB" id="3069231at2759"/>
<dbReference type="InterPro" id="IPR036047">
    <property type="entry name" value="F-box-like_dom_sf"/>
</dbReference>